<dbReference type="EMBL" id="BQKI01000098">
    <property type="protein sequence ID" value="GJN39691.1"/>
    <property type="molecule type" value="Genomic_DNA"/>
</dbReference>
<evidence type="ECO:0000313" key="2">
    <source>
        <dbReference type="Proteomes" id="UP001054889"/>
    </source>
</evidence>
<gene>
    <name evidence="1" type="primary">gb28826</name>
    <name evidence="1" type="ORF">PR202_gb28826</name>
</gene>
<reference evidence="1" key="2">
    <citation type="submission" date="2021-12" db="EMBL/GenBank/DDBJ databases">
        <title>Resequencing data analysis of finger millet.</title>
        <authorList>
            <person name="Hatakeyama M."/>
            <person name="Aluri S."/>
            <person name="Balachadran M.T."/>
            <person name="Sivarajan S.R."/>
            <person name="Poveda L."/>
            <person name="Shimizu-Inatsugi R."/>
            <person name="Schlapbach R."/>
            <person name="Sreeman S.M."/>
            <person name="Shimizu K.K."/>
        </authorList>
    </citation>
    <scope>NUCLEOTIDE SEQUENCE</scope>
</reference>
<proteinExistence type="predicted"/>
<sequence>MAHFLWDNVGDNHKYHLANWELVTQKKEYGGLGVPDLRSLNRCLLASWIARYYKERYGLWKLIVEDKYEINKPNLFCCKIVNLSPFMKGVIWAAEAAKVGFKWQVNNEKSVKFWEDWWFGNSSLAVQYWDLYKIVNEKEATIEEVWDGVNLKFTFRRTVSELGLQHWRELVNIASSVSLNNESDAIIWTYDSTGKYSVQSLYAVITFRGVQPVHSPAVWNLNIPP</sequence>
<reference evidence="1" key="1">
    <citation type="journal article" date="2018" name="DNA Res.">
        <title>Multiple hybrid de novo genome assembly of finger millet, an orphan allotetraploid crop.</title>
        <authorList>
            <person name="Hatakeyama M."/>
            <person name="Aluri S."/>
            <person name="Balachadran M.T."/>
            <person name="Sivarajan S.R."/>
            <person name="Patrignani A."/>
            <person name="Gruter S."/>
            <person name="Poveda L."/>
            <person name="Shimizu-Inatsugi R."/>
            <person name="Baeten J."/>
            <person name="Francoijs K.J."/>
            <person name="Nataraja K.N."/>
            <person name="Reddy Y.A.N."/>
            <person name="Phadnis S."/>
            <person name="Ravikumar R.L."/>
            <person name="Schlapbach R."/>
            <person name="Sreeman S.M."/>
            <person name="Shimizu K.K."/>
        </authorList>
    </citation>
    <scope>NUCLEOTIDE SEQUENCE</scope>
</reference>
<dbReference type="AlphaFoldDB" id="A0AAV5FZU7"/>
<comment type="caution">
    <text evidence="1">The sequence shown here is derived from an EMBL/GenBank/DDBJ whole genome shotgun (WGS) entry which is preliminary data.</text>
</comment>
<dbReference type="Proteomes" id="UP001054889">
    <property type="component" value="Unassembled WGS sequence"/>
</dbReference>
<evidence type="ECO:0000313" key="1">
    <source>
        <dbReference type="EMBL" id="GJN39691.1"/>
    </source>
</evidence>
<accession>A0AAV5FZU7</accession>
<name>A0AAV5FZU7_ELECO</name>
<keyword evidence="2" id="KW-1185">Reference proteome</keyword>
<organism evidence="1 2">
    <name type="scientific">Eleusine coracana subsp. coracana</name>
    <dbReference type="NCBI Taxonomy" id="191504"/>
    <lineage>
        <taxon>Eukaryota</taxon>
        <taxon>Viridiplantae</taxon>
        <taxon>Streptophyta</taxon>
        <taxon>Embryophyta</taxon>
        <taxon>Tracheophyta</taxon>
        <taxon>Spermatophyta</taxon>
        <taxon>Magnoliopsida</taxon>
        <taxon>Liliopsida</taxon>
        <taxon>Poales</taxon>
        <taxon>Poaceae</taxon>
        <taxon>PACMAD clade</taxon>
        <taxon>Chloridoideae</taxon>
        <taxon>Cynodonteae</taxon>
        <taxon>Eleusininae</taxon>
        <taxon>Eleusine</taxon>
    </lineage>
</organism>
<protein>
    <submittedName>
        <fullName evidence="1">Uncharacterized protein</fullName>
    </submittedName>
</protein>
<dbReference type="PANTHER" id="PTHR36617">
    <property type="entry name" value="PROTEIN, PUTATIVE-RELATED"/>
    <property type="match status" value="1"/>
</dbReference>
<dbReference type="PANTHER" id="PTHR36617:SF15">
    <property type="entry name" value="REVERSE TRANSCRIPTASE ZINC-BINDING DOMAIN-CONTAINING PROTEIN"/>
    <property type="match status" value="1"/>
</dbReference>